<dbReference type="InterPro" id="IPR045930">
    <property type="entry name" value="DUF6349"/>
</dbReference>
<evidence type="ECO:0000313" key="2">
    <source>
        <dbReference type="EMBL" id="WEF20816.1"/>
    </source>
</evidence>
<dbReference type="RefSeq" id="WP_275093141.1">
    <property type="nucleotide sequence ID" value="NZ_CP118606.1"/>
</dbReference>
<protein>
    <submittedName>
        <fullName evidence="2">DUF6349 family protein</fullName>
    </submittedName>
</protein>
<feature type="region of interest" description="Disordered" evidence="1">
    <location>
        <begin position="206"/>
        <end position="246"/>
    </location>
</feature>
<evidence type="ECO:0000313" key="3">
    <source>
        <dbReference type="Proteomes" id="UP001214756"/>
    </source>
</evidence>
<gene>
    <name evidence="2" type="ORF">PWF71_16215</name>
</gene>
<evidence type="ECO:0000256" key="1">
    <source>
        <dbReference type="SAM" id="MobiDB-lite"/>
    </source>
</evidence>
<dbReference type="Pfam" id="PF19876">
    <property type="entry name" value="DUF6349"/>
    <property type="match status" value="1"/>
</dbReference>
<proteinExistence type="predicted"/>
<dbReference type="Proteomes" id="UP001214756">
    <property type="component" value="Chromosome"/>
</dbReference>
<accession>A0AAJ6APJ8</accession>
<organism evidence="2 3">
    <name type="scientific">Microbacterium maritypicum</name>
    <name type="common">Microbacterium liquefaciens</name>
    <dbReference type="NCBI Taxonomy" id="33918"/>
    <lineage>
        <taxon>Bacteria</taxon>
        <taxon>Bacillati</taxon>
        <taxon>Actinomycetota</taxon>
        <taxon>Actinomycetes</taxon>
        <taxon>Micrococcales</taxon>
        <taxon>Microbacteriaceae</taxon>
        <taxon>Microbacterium</taxon>
    </lineage>
</organism>
<sequence>MADRIGGQLAFDFDELAREDARRASLGEWSGAPLHFTTDYYPPRELDEAFAHWCFLNTHFDSYASSHMWHRAITIPGDMTVGDREHTASTFTAELRPRVAQEGPGEMLTQLICEPCEWHAINGDENHAVEAWHDHAFPGWRDLPVIPAQIRVRSESGLTKLATAWIAEHYPVEAQVPGAPIITERDSHGTRHVAGYSPWGGYDLSATALDRPAPPSTSPKRSPARALPQPLPPAAGPARPGHVLGA</sequence>
<reference evidence="2" key="1">
    <citation type="submission" date="2023-02" db="EMBL/GenBank/DDBJ databases">
        <title>Genome sequence of Microbacterium liquefaciens B1075.</title>
        <authorList>
            <person name="Cao J."/>
            <person name="Li X."/>
        </authorList>
    </citation>
    <scope>NUCLEOTIDE SEQUENCE</scope>
    <source>
        <strain evidence="2">B1075</strain>
    </source>
</reference>
<dbReference type="EMBL" id="CP118606">
    <property type="protein sequence ID" value="WEF20816.1"/>
    <property type="molecule type" value="Genomic_DNA"/>
</dbReference>
<dbReference type="AlphaFoldDB" id="A0AAJ6APJ8"/>
<feature type="compositionally biased region" description="Low complexity" evidence="1">
    <location>
        <begin position="236"/>
        <end position="246"/>
    </location>
</feature>
<name>A0AAJ6APJ8_MICMQ</name>